<dbReference type="InterPro" id="IPR001138">
    <property type="entry name" value="Zn2Cys6_DnaBD"/>
</dbReference>
<dbReference type="GO" id="GO:0008270">
    <property type="term" value="F:zinc ion binding"/>
    <property type="evidence" value="ECO:0007669"/>
    <property type="project" value="InterPro"/>
</dbReference>
<dbReference type="InterPro" id="IPR050797">
    <property type="entry name" value="Carb_Metab_Trans_Reg"/>
</dbReference>
<sequence>MTDSEGTTSPATDGPSKLKPRRIASRACDFCQLRKCQCVFSPADMPRCVKCVQAQQECTFLRERKMRGPRPKRWLTKPGAVSPGPVPMPSIGRLSTDHLASPEVIQMLLADYAEHVYSVYPLVDFGTLQILSRAAKSPLTLDQLDPVLYRRCLVVCAVTAACIPGRSPMYCRGQSTGTRGLVDQASDLIQLSRLTTCPLYQDEPTVGSLIDSALLGLASHFTARPSRGWNMFNESIVAMKAMDLFTPQGYVNLSPMDAELCKRLFCNHYILYVYDRLLRPLPSTSALFPPPHIDWDFFTPSLMSDHELLKLQGGEGQSSSASRTESQSPGVPPLAAEHDTASPGVPGFIALLNIFLGARRFLPLLTLKPGRDGSQSAHSDYTRELLDMDRDTLEAERDTGPFTIARRIVDELDEVLANSIAFLSAHGANNDLRTAAFERMLRIVALFLQSSLIEHIVAAEVEELARKGRTQQPVTPEATTPEVTVEVEERLWQYRYSIAARMLHVLDQTNPAEFLEGNSFFSIAQIRIVGATLLNSEGGMGSPRDTDGVGASYVRRFTDFLGRVDTSAEANYDVWTERR</sequence>
<evidence type="ECO:0000256" key="2">
    <source>
        <dbReference type="SAM" id="MobiDB-lite"/>
    </source>
</evidence>
<dbReference type="EMBL" id="JAGPXD010000004">
    <property type="protein sequence ID" value="KAH7357912.1"/>
    <property type="molecule type" value="Genomic_DNA"/>
</dbReference>
<dbReference type="OrthoDB" id="10324384at2759"/>
<dbReference type="PANTHER" id="PTHR31668">
    <property type="entry name" value="GLUCOSE TRANSPORT TRANSCRIPTION REGULATOR RGT1-RELATED-RELATED"/>
    <property type="match status" value="1"/>
</dbReference>
<proteinExistence type="predicted"/>
<feature type="domain" description="Zn(2)-C6 fungal-type" evidence="3">
    <location>
        <begin position="27"/>
        <end position="60"/>
    </location>
</feature>
<keyword evidence="1" id="KW-0539">Nucleus</keyword>
<protein>
    <recommendedName>
        <fullName evidence="3">Zn(2)-C6 fungal-type domain-containing protein</fullName>
    </recommendedName>
</protein>
<dbReference type="InterPro" id="IPR036864">
    <property type="entry name" value="Zn2-C6_fun-type_DNA-bd_sf"/>
</dbReference>
<keyword evidence="5" id="KW-1185">Reference proteome</keyword>
<dbReference type="SUPFAM" id="SSF57701">
    <property type="entry name" value="Zn2/Cys6 DNA-binding domain"/>
    <property type="match status" value="1"/>
</dbReference>
<dbReference type="CDD" id="cd12148">
    <property type="entry name" value="fungal_TF_MHR"/>
    <property type="match status" value="1"/>
</dbReference>
<name>A0A8K0TA95_9PEZI</name>
<dbReference type="GO" id="GO:0000981">
    <property type="term" value="F:DNA-binding transcription factor activity, RNA polymerase II-specific"/>
    <property type="evidence" value="ECO:0007669"/>
    <property type="project" value="InterPro"/>
</dbReference>
<evidence type="ECO:0000259" key="3">
    <source>
        <dbReference type="PROSITE" id="PS50048"/>
    </source>
</evidence>
<organism evidence="4 5">
    <name type="scientific">Plectosphaerella cucumerina</name>
    <dbReference type="NCBI Taxonomy" id="40658"/>
    <lineage>
        <taxon>Eukaryota</taxon>
        <taxon>Fungi</taxon>
        <taxon>Dikarya</taxon>
        <taxon>Ascomycota</taxon>
        <taxon>Pezizomycotina</taxon>
        <taxon>Sordariomycetes</taxon>
        <taxon>Hypocreomycetidae</taxon>
        <taxon>Glomerellales</taxon>
        <taxon>Plectosphaerellaceae</taxon>
        <taxon>Plectosphaerella</taxon>
    </lineage>
</organism>
<evidence type="ECO:0000256" key="1">
    <source>
        <dbReference type="ARBA" id="ARBA00023242"/>
    </source>
</evidence>
<evidence type="ECO:0000313" key="4">
    <source>
        <dbReference type="EMBL" id="KAH7357912.1"/>
    </source>
</evidence>
<dbReference type="CDD" id="cd00067">
    <property type="entry name" value="GAL4"/>
    <property type="match status" value="1"/>
</dbReference>
<accession>A0A8K0TA95</accession>
<feature type="compositionally biased region" description="Low complexity" evidence="2">
    <location>
        <begin position="318"/>
        <end position="328"/>
    </location>
</feature>
<dbReference type="PROSITE" id="PS50048">
    <property type="entry name" value="ZN2_CY6_FUNGAL_2"/>
    <property type="match status" value="1"/>
</dbReference>
<dbReference type="Proteomes" id="UP000813385">
    <property type="component" value="Unassembled WGS sequence"/>
</dbReference>
<reference evidence="4" key="1">
    <citation type="journal article" date="2021" name="Nat. Commun.">
        <title>Genetic determinants of endophytism in the Arabidopsis root mycobiome.</title>
        <authorList>
            <person name="Mesny F."/>
            <person name="Miyauchi S."/>
            <person name="Thiergart T."/>
            <person name="Pickel B."/>
            <person name="Atanasova L."/>
            <person name="Karlsson M."/>
            <person name="Huettel B."/>
            <person name="Barry K.W."/>
            <person name="Haridas S."/>
            <person name="Chen C."/>
            <person name="Bauer D."/>
            <person name="Andreopoulos W."/>
            <person name="Pangilinan J."/>
            <person name="LaButti K."/>
            <person name="Riley R."/>
            <person name="Lipzen A."/>
            <person name="Clum A."/>
            <person name="Drula E."/>
            <person name="Henrissat B."/>
            <person name="Kohler A."/>
            <person name="Grigoriev I.V."/>
            <person name="Martin F.M."/>
            <person name="Hacquard S."/>
        </authorList>
    </citation>
    <scope>NUCLEOTIDE SEQUENCE</scope>
    <source>
        <strain evidence="4">MPI-CAGE-AT-0016</strain>
    </source>
</reference>
<feature type="region of interest" description="Disordered" evidence="2">
    <location>
        <begin position="313"/>
        <end position="337"/>
    </location>
</feature>
<dbReference type="AlphaFoldDB" id="A0A8K0TA95"/>
<gene>
    <name evidence="4" type="ORF">B0T11DRAFT_97671</name>
</gene>
<comment type="caution">
    <text evidence="4">The sequence shown here is derived from an EMBL/GenBank/DDBJ whole genome shotgun (WGS) entry which is preliminary data.</text>
</comment>
<evidence type="ECO:0000313" key="5">
    <source>
        <dbReference type="Proteomes" id="UP000813385"/>
    </source>
</evidence>